<accession>A0A411YFI1</accession>
<keyword evidence="1" id="KW-1133">Transmembrane helix</keyword>
<protein>
    <submittedName>
        <fullName evidence="2">Uncharacterized protein</fullName>
    </submittedName>
</protein>
<dbReference type="AlphaFoldDB" id="A0A411YFI1"/>
<feature type="transmembrane region" description="Helical" evidence="1">
    <location>
        <begin position="53"/>
        <end position="72"/>
    </location>
</feature>
<dbReference type="RefSeq" id="WP_131155011.1">
    <property type="nucleotide sequence ID" value="NZ_CP036402.1"/>
</dbReference>
<keyword evidence="1" id="KW-0812">Transmembrane</keyword>
<proteinExistence type="predicted"/>
<keyword evidence="3" id="KW-1185">Reference proteome</keyword>
<dbReference type="KEGG" id="erz:ER308_10885"/>
<feature type="transmembrane region" description="Helical" evidence="1">
    <location>
        <begin position="9"/>
        <end position="33"/>
    </location>
</feature>
<sequence>MIRAAGPSALLALGGGILVAQIGFGSIILGAIVGFGIGKLTAWGSDGRTDPPFPYLAVGIALGGLMVGSLIVNASLVPPQAFGVLAYPAAGYFAWRGLQM</sequence>
<gene>
    <name evidence="2" type="ORF">ER308_10885</name>
</gene>
<dbReference type="EMBL" id="CP036402">
    <property type="protein sequence ID" value="QBI20014.1"/>
    <property type="molecule type" value="Genomic_DNA"/>
</dbReference>
<evidence type="ECO:0000256" key="1">
    <source>
        <dbReference type="SAM" id="Phobius"/>
    </source>
</evidence>
<keyword evidence="1" id="KW-0472">Membrane</keyword>
<evidence type="ECO:0000313" key="2">
    <source>
        <dbReference type="EMBL" id="QBI20014.1"/>
    </source>
</evidence>
<name>A0A411YFI1_9ACTN</name>
<reference evidence="2 3" key="1">
    <citation type="submission" date="2019-01" db="EMBL/GenBank/DDBJ databases">
        <title>Egibacter rhizosphaerae EGI 80759T.</title>
        <authorList>
            <person name="Chen D.-D."/>
            <person name="Tian Y."/>
            <person name="Jiao J.-Y."/>
            <person name="Zhang X.-T."/>
            <person name="Zhang Y.-G."/>
            <person name="Zhang Y."/>
            <person name="Xiao M."/>
            <person name="Shu W.-S."/>
            <person name="Li W.-J."/>
        </authorList>
    </citation>
    <scope>NUCLEOTIDE SEQUENCE [LARGE SCALE GENOMIC DNA]</scope>
    <source>
        <strain evidence="2 3">EGI 80759</strain>
    </source>
</reference>
<organism evidence="2 3">
    <name type="scientific">Egibacter rhizosphaerae</name>
    <dbReference type="NCBI Taxonomy" id="1670831"/>
    <lineage>
        <taxon>Bacteria</taxon>
        <taxon>Bacillati</taxon>
        <taxon>Actinomycetota</taxon>
        <taxon>Nitriliruptoria</taxon>
        <taxon>Egibacterales</taxon>
        <taxon>Egibacteraceae</taxon>
        <taxon>Egibacter</taxon>
    </lineage>
</organism>
<dbReference type="Proteomes" id="UP000291469">
    <property type="component" value="Chromosome"/>
</dbReference>
<evidence type="ECO:0000313" key="3">
    <source>
        <dbReference type="Proteomes" id="UP000291469"/>
    </source>
</evidence>